<dbReference type="Proteomes" id="UP001612915">
    <property type="component" value="Unassembled WGS sequence"/>
</dbReference>
<evidence type="ECO:0000313" key="1">
    <source>
        <dbReference type="EMBL" id="MFI7588591.1"/>
    </source>
</evidence>
<dbReference type="RefSeq" id="WP_398282450.1">
    <property type="nucleotide sequence ID" value="NZ_JBITLV010000005.1"/>
</dbReference>
<gene>
    <name evidence="1" type="ORF">ACIB24_16090</name>
</gene>
<dbReference type="Pfam" id="PF13561">
    <property type="entry name" value="adh_short_C2"/>
    <property type="match status" value="1"/>
</dbReference>
<dbReference type="Gene3D" id="3.40.50.720">
    <property type="entry name" value="NAD(P)-binding Rossmann-like Domain"/>
    <property type="match status" value="1"/>
</dbReference>
<reference evidence="1 2" key="1">
    <citation type="submission" date="2024-10" db="EMBL/GenBank/DDBJ databases">
        <title>The Natural Products Discovery Center: Release of the First 8490 Sequenced Strains for Exploring Actinobacteria Biosynthetic Diversity.</title>
        <authorList>
            <person name="Kalkreuter E."/>
            <person name="Kautsar S.A."/>
            <person name="Yang D."/>
            <person name="Bader C.D."/>
            <person name="Teijaro C.N."/>
            <person name="Fluegel L."/>
            <person name="Davis C.M."/>
            <person name="Simpson J.R."/>
            <person name="Lauterbach L."/>
            <person name="Steele A.D."/>
            <person name="Gui C."/>
            <person name="Meng S."/>
            <person name="Li G."/>
            <person name="Viehrig K."/>
            <person name="Ye F."/>
            <person name="Su P."/>
            <person name="Kiefer A.F."/>
            <person name="Nichols A."/>
            <person name="Cepeda A.J."/>
            <person name="Yan W."/>
            <person name="Fan B."/>
            <person name="Jiang Y."/>
            <person name="Adhikari A."/>
            <person name="Zheng C.-J."/>
            <person name="Schuster L."/>
            <person name="Cowan T.M."/>
            <person name="Smanski M.J."/>
            <person name="Chevrette M.G."/>
            <person name="De Carvalho L.P.S."/>
            <person name="Shen B."/>
        </authorList>
    </citation>
    <scope>NUCLEOTIDE SEQUENCE [LARGE SCALE GENOMIC DNA]</scope>
    <source>
        <strain evidence="1 2">NPDC049639</strain>
    </source>
</reference>
<dbReference type="InterPro" id="IPR036291">
    <property type="entry name" value="NAD(P)-bd_dom_sf"/>
</dbReference>
<accession>A0ABW8ASM2</accession>
<dbReference type="InterPro" id="IPR002347">
    <property type="entry name" value="SDR_fam"/>
</dbReference>
<evidence type="ECO:0000313" key="2">
    <source>
        <dbReference type="Proteomes" id="UP001612915"/>
    </source>
</evidence>
<organism evidence="1 2">
    <name type="scientific">Spongisporangium articulatum</name>
    <dbReference type="NCBI Taxonomy" id="3362603"/>
    <lineage>
        <taxon>Bacteria</taxon>
        <taxon>Bacillati</taxon>
        <taxon>Actinomycetota</taxon>
        <taxon>Actinomycetes</taxon>
        <taxon>Kineosporiales</taxon>
        <taxon>Kineosporiaceae</taxon>
        <taxon>Spongisporangium</taxon>
    </lineage>
</organism>
<dbReference type="SUPFAM" id="SSF51735">
    <property type="entry name" value="NAD(P)-binding Rossmann-fold domains"/>
    <property type="match status" value="1"/>
</dbReference>
<comment type="caution">
    <text evidence="1">The sequence shown here is derived from an EMBL/GenBank/DDBJ whole genome shotgun (WGS) entry which is preliminary data.</text>
</comment>
<protein>
    <submittedName>
        <fullName evidence="1">SDR family oxidoreductase</fullName>
    </submittedName>
</protein>
<name>A0ABW8ASM2_9ACTN</name>
<dbReference type="EMBL" id="JBITLV010000005">
    <property type="protein sequence ID" value="MFI7588591.1"/>
    <property type="molecule type" value="Genomic_DNA"/>
</dbReference>
<keyword evidence="2" id="KW-1185">Reference proteome</keyword>
<sequence length="56" mass="5811">MVPAAQRLGRRVLPEQFDRLGTPREIAEVVAFLASDGASYVTGQNIKVAGGLGLGG</sequence>
<proteinExistence type="predicted"/>